<accession>A0A645JKM6</accession>
<reference evidence="1" key="1">
    <citation type="submission" date="2019-08" db="EMBL/GenBank/DDBJ databases">
        <authorList>
            <person name="Kucharzyk K."/>
            <person name="Murdoch R.W."/>
            <person name="Higgins S."/>
            <person name="Loffler F."/>
        </authorList>
    </citation>
    <scope>NUCLEOTIDE SEQUENCE</scope>
</reference>
<name>A0A645JKM6_9ZZZZ</name>
<evidence type="ECO:0000313" key="1">
    <source>
        <dbReference type="EMBL" id="MPN64228.1"/>
    </source>
</evidence>
<organism evidence="1">
    <name type="scientific">bioreactor metagenome</name>
    <dbReference type="NCBI Taxonomy" id="1076179"/>
    <lineage>
        <taxon>unclassified sequences</taxon>
        <taxon>metagenomes</taxon>
        <taxon>ecological metagenomes</taxon>
    </lineage>
</organism>
<proteinExistence type="predicted"/>
<protein>
    <submittedName>
        <fullName evidence="1">Uncharacterized protein</fullName>
    </submittedName>
</protein>
<comment type="caution">
    <text evidence="1">The sequence shown here is derived from an EMBL/GenBank/DDBJ whole genome shotgun (WGS) entry which is preliminary data.</text>
</comment>
<gene>
    <name evidence="1" type="ORF">SDC9_211999</name>
</gene>
<dbReference type="AlphaFoldDB" id="A0A645JKM6"/>
<sequence>MEGEQIVVLEGLALVLHTVPLEHLPAHLAEGLAGGSGEDILGDHAHLQHQRGDAQDKIGVAEDGAGFLAGPDVLVENQVQQLAPLLLDGVGNLLAG</sequence>
<dbReference type="EMBL" id="VSSQ01144785">
    <property type="protein sequence ID" value="MPN64228.1"/>
    <property type="molecule type" value="Genomic_DNA"/>
</dbReference>